<evidence type="ECO:0000259" key="3">
    <source>
        <dbReference type="Pfam" id="PF08541"/>
    </source>
</evidence>
<evidence type="ECO:0000259" key="4">
    <source>
        <dbReference type="Pfam" id="PF08545"/>
    </source>
</evidence>
<protein>
    <submittedName>
        <fullName evidence="5">Ketoacyl-ACP synthase III</fullName>
    </submittedName>
</protein>
<accession>A0ABT3RV80</accession>
<dbReference type="EMBL" id="JAPFQN010000011">
    <property type="protein sequence ID" value="MCX2745655.1"/>
    <property type="molecule type" value="Genomic_DNA"/>
</dbReference>
<proteinExistence type="predicted"/>
<gene>
    <name evidence="5" type="ORF">OO013_17365</name>
</gene>
<dbReference type="PANTHER" id="PTHR34069">
    <property type="entry name" value="3-OXOACYL-[ACYL-CARRIER-PROTEIN] SYNTHASE 3"/>
    <property type="match status" value="1"/>
</dbReference>
<dbReference type="CDD" id="cd00830">
    <property type="entry name" value="KAS_III"/>
    <property type="match status" value="1"/>
</dbReference>
<dbReference type="RefSeq" id="WP_266058251.1">
    <property type="nucleotide sequence ID" value="NZ_JAPFQN010000011.1"/>
</dbReference>
<dbReference type="InterPro" id="IPR013751">
    <property type="entry name" value="ACP_syn_III_N"/>
</dbReference>
<evidence type="ECO:0000313" key="5">
    <source>
        <dbReference type="EMBL" id="MCX2745655.1"/>
    </source>
</evidence>
<keyword evidence="1" id="KW-0808">Transferase</keyword>
<evidence type="ECO:0000256" key="1">
    <source>
        <dbReference type="ARBA" id="ARBA00022679"/>
    </source>
</evidence>
<feature type="domain" description="Beta-ketoacyl-[acyl-carrier-protein] synthase III C-terminal" evidence="3">
    <location>
        <begin position="226"/>
        <end position="312"/>
    </location>
</feature>
<dbReference type="Proteomes" id="UP001209885">
    <property type="component" value="Unassembled WGS sequence"/>
</dbReference>
<dbReference type="InterPro" id="IPR013747">
    <property type="entry name" value="ACP_syn_III_C"/>
</dbReference>
<evidence type="ECO:0000256" key="2">
    <source>
        <dbReference type="ARBA" id="ARBA00023315"/>
    </source>
</evidence>
<dbReference type="Pfam" id="PF08541">
    <property type="entry name" value="ACP_syn_III_C"/>
    <property type="match status" value="1"/>
</dbReference>
<dbReference type="Gene3D" id="3.40.47.10">
    <property type="match status" value="2"/>
</dbReference>
<name>A0ABT3RV80_9BACT</name>
<dbReference type="SUPFAM" id="SSF53901">
    <property type="entry name" value="Thiolase-like"/>
    <property type="match status" value="1"/>
</dbReference>
<keyword evidence="6" id="KW-1185">Reference proteome</keyword>
<keyword evidence="2" id="KW-0012">Acyltransferase</keyword>
<dbReference type="PANTHER" id="PTHR34069:SF2">
    <property type="entry name" value="BETA-KETOACYL-[ACYL-CARRIER-PROTEIN] SYNTHASE III"/>
    <property type="match status" value="1"/>
</dbReference>
<reference evidence="5 6" key="1">
    <citation type="submission" date="2022-11" db="EMBL/GenBank/DDBJ databases">
        <title>The characterization of three novel Bacteroidetes species and genomic analysis of their roles in tidal elemental geochemical cycles.</title>
        <authorList>
            <person name="Ma K."/>
        </authorList>
    </citation>
    <scope>NUCLEOTIDE SEQUENCE [LARGE SCALE GENOMIC DNA]</scope>
    <source>
        <strain evidence="5 6">M17</strain>
    </source>
</reference>
<evidence type="ECO:0000313" key="6">
    <source>
        <dbReference type="Proteomes" id="UP001209885"/>
    </source>
</evidence>
<sequence length="313" mass="34448">MYINQIAHYLPHAVVNNDYFLDKSGLSDEWITERTGMRERRKAEDNENTNTMGVEAVKHLELKLDTDFSDVDVIIAGTYTPFDTIFTLAHAVQRHVKAEKAVALSLSSACSSFINVMEVIEGYFAMGKAEKALAIVSDHNSRFADVTDKKAGHLWGDGAAALYITKEKLSDESVEVLNVITRGGGTLGKANESVNLNLIDGLYMPNGRDVFINACQYMAEITKEILDKNKIKASDLTYFIPHQANLRITLNVGEQLGLRTEQTVSNVQYLGNTGCAGCTIGLSERFDKLVKDDLVALSVFGGGYSYGSMLIKK</sequence>
<feature type="domain" description="Beta-ketoacyl-[acyl-carrier-protein] synthase III N-terminal" evidence="4">
    <location>
        <begin position="106"/>
        <end position="177"/>
    </location>
</feature>
<dbReference type="InterPro" id="IPR016039">
    <property type="entry name" value="Thiolase-like"/>
</dbReference>
<dbReference type="Pfam" id="PF08545">
    <property type="entry name" value="ACP_syn_III"/>
    <property type="match status" value="1"/>
</dbReference>
<comment type="caution">
    <text evidence="5">The sequence shown here is derived from an EMBL/GenBank/DDBJ whole genome shotgun (WGS) entry which is preliminary data.</text>
</comment>
<organism evidence="5 6">
    <name type="scientific">Mangrovivirga halotolerans</name>
    <dbReference type="NCBI Taxonomy" id="2993936"/>
    <lineage>
        <taxon>Bacteria</taxon>
        <taxon>Pseudomonadati</taxon>
        <taxon>Bacteroidota</taxon>
        <taxon>Cytophagia</taxon>
        <taxon>Cytophagales</taxon>
        <taxon>Mangrovivirgaceae</taxon>
        <taxon>Mangrovivirga</taxon>
    </lineage>
</organism>